<gene>
    <name evidence="12" type="ORF">DSTB1V02_LOCUS14828</name>
</gene>
<feature type="chain" id="PRO_5036209943" description="Thiol:disulfide interchange protein DsbA" evidence="10">
    <location>
        <begin position="19"/>
        <end position="387"/>
    </location>
</feature>
<evidence type="ECO:0000313" key="12">
    <source>
        <dbReference type="EMBL" id="CAD7255083.1"/>
    </source>
</evidence>
<keyword evidence="4" id="KW-0472">Membrane</keyword>
<dbReference type="InterPro" id="IPR050824">
    <property type="entry name" value="Thiol_disulfide_DsbA"/>
</dbReference>
<evidence type="ECO:0000256" key="8">
    <source>
        <dbReference type="ARBA" id="ARBA00023284"/>
    </source>
</evidence>
<dbReference type="InterPro" id="IPR012347">
    <property type="entry name" value="Ferritin-like"/>
</dbReference>
<dbReference type="OrthoDB" id="275371at2759"/>
<evidence type="ECO:0000256" key="5">
    <source>
        <dbReference type="ARBA" id="ARBA00022729"/>
    </source>
</evidence>
<name>A0A7R9AIW5_9CRUS</name>
<dbReference type="CDD" id="cd03019">
    <property type="entry name" value="DsbA_DsbA"/>
    <property type="match status" value="1"/>
</dbReference>
<dbReference type="SUPFAM" id="SSF52833">
    <property type="entry name" value="Thioredoxin-like"/>
    <property type="match status" value="1"/>
</dbReference>
<dbReference type="SUPFAM" id="SSF47240">
    <property type="entry name" value="Ferritin-like"/>
    <property type="match status" value="1"/>
</dbReference>
<protein>
    <recommendedName>
        <fullName evidence="3">Thiol:disulfide interchange protein DsbA</fullName>
    </recommendedName>
</protein>
<dbReference type="Pfam" id="PF03232">
    <property type="entry name" value="COQ7"/>
    <property type="match status" value="1"/>
</dbReference>
<comment type="subcellular location">
    <subcellularLocation>
        <location evidence="1">Periplasm</location>
    </subcellularLocation>
</comment>
<dbReference type="NCBIfam" id="NF033656">
    <property type="entry name" value="DMQ_monoox_COQ7"/>
    <property type="match status" value="1"/>
</dbReference>
<sequence length="387" mass="43717">MMAALFALTGCIPESSQAEDFREGTDYVTLSPAMSTQAPAGKVEVTELFWYGCPHCYAMEPTIEKFLSKKPENVVFQRVPATLSPRWEYHAKLFYVGKMLDPDGAKHVHTKIFEALQKQRRQINNDDAMTRFFTELGFTADQIKSALNSMEMKSMMARANEVGTQSKADSVPVLIVNGKYRTSPSMVGGEEKLLHVIEYLGDMRKFSLLDKVLTEIDQSLRVAHATAPTTERPNPAEGVQETTPLNEAERDLVIRLMRINHTGEVSAQGLYRGQAMTAKREDIREQMERSAMEENDHLHWTEKRLNELGGRKSLLNPFFYWGSFTIGAVAGQIGDKWSLGFVKETEDQVIKHLEEHINRLPAHALPDMAILQKMKEDEAHHGHVAVQ</sequence>
<evidence type="ECO:0000256" key="2">
    <source>
        <dbReference type="ARBA" id="ARBA00005791"/>
    </source>
</evidence>
<dbReference type="PANTHER" id="PTHR35891">
    <property type="entry name" value="THIOL:DISULFIDE INTERCHANGE PROTEIN DSBA"/>
    <property type="match status" value="1"/>
</dbReference>
<dbReference type="CDD" id="cd01042">
    <property type="entry name" value="DMQH"/>
    <property type="match status" value="1"/>
</dbReference>
<dbReference type="InterPro" id="IPR036249">
    <property type="entry name" value="Thioredoxin-like_sf"/>
</dbReference>
<dbReference type="InterPro" id="IPR017937">
    <property type="entry name" value="Thioredoxin_CS"/>
</dbReference>
<evidence type="ECO:0000256" key="3">
    <source>
        <dbReference type="ARBA" id="ARBA00013831"/>
    </source>
</evidence>
<feature type="signal peptide" evidence="10">
    <location>
        <begin position="1"/>
        <end position="18"/>
    </location>
</feature>
<dbReference type="InterPro" id="IPR047809">
    <property type="entry name" value="COQ7_proteobact"/>
</dbReference>
<dbReference type="InterPro" id="IPR011566">
    <property type="entry name" value="Ubq_synth_Coq7"/>
</dbReference>
<keyword evidence="6" id="KW-0574">Periplasm</keyword>
<dbReference type="AlphaFoldDB" id="A0A7R9AIW5"/>
<feature type="domain" description="Thioredoxin" evidence="11">
    <location>
        <begin position="6"/>
        <end position="152"/>
    </location>
</feature>
<keyword evidence="13" id="KW-1185">Reference proteome</keyword>
<comment type="similarity">
    <text evidence="2">Belongs to the thioredoxin family. DsbA subfamily.</text>
</comment>
<evidence type="ECO:0000256" key="1">
    <source>
        <dbReference type="ARBA" id="ARBA00004418"/>
    </source>
</evidence>
<evidence type="ECO:0000313" key="13">
    <source>
        <dbReference type="Proteomes" id="UP000677054"/>
    </source>
</evidence>
<keyword evidence="7" id="KW-1015">Disulfide bond</keyword>
<accession>A0A7R9AIW5</accession>
<dbReference type="PANTHER" id="PTHR35891:SF2">
    <property type="entry name" value="THIOL:DISULFIDE INTERCHANGE PROTEIN DSBA"/>
    <property type="match status" value="1"/>
</dbReference>
<dbReference type="PROSITE" id="PS51352">
    <property type="entry name" value="THIOREDOXIN_2"/>
    <property type="match status" value="1"/>
</dbReference>
<organism evidence="12">
    <name type="scientific">Darwinula stevensoni</name>
    <dbReference type="NCBI Taxonomy" id="69355"/>
    <lineage>
        <taxon>Eukaryota</taxon>
        <taxon>Metazoa</taxon>
        <taxon>Ecdysozoa</taxon>
        <taxon>Arthropoda</taxon>
        <taxon>Crustacea</taxon>
        <taxon>Oligostraca</taxon>
        <taxon>Ostracoda</taxon>
        <taxon>Podocopa</taxon>
        <taxon>Podocopida</taxon>
        <taxon>Darwinulocopina</taxon>
        <taxon>Darwinuloidea</taxon>
        <taxon>Darwinulidae</taxon>
        <taxon>Darwinula</taxon>
    </lineage>
</organism>
<evidence type="ECO:0000256" key="4">
    <source>
        <dbReference type="ARBA" id="ARBA00022475"/>
    </source>
</evidence>
<dbReference type="InterPro" id="IPR013766">
    <property type="entry name" value="Thioredoxin_domain"/>
</dbReference>
<reference evidence="12" key="1">
    <citation type="submission" date="2020-11" db="EMBL/GenBank/DDBJ databases">
        <authorList>
            <person name="Tran Van P."/>
        </authorList>
    </citation>
    <scope>NUCLEOTIDE SEQUENCE</scope>
</reference>
<dbReference type="Proteomes" id="UP000677054">
    <property type="component" value="Unassembled WGS sequence"/>
</dbReference>
<keyword evidence="8" id="KW-0676">Redox-active center</keyword>
<dbReference type="InterPro" id="IPR009078">
    <property type="entry name" value="Ferritin-like_SF"/>
</dbReference>
<dbReference type="EMBL" id="LR916620">
    <property type="protein sequence ID" value="CAD7255083.1"/>
    <property type="molecule type" value="Genomic_DNA"/>
</dbReference>
<feature type="non-terminal residue" evidence="12">
    <location>
        <position position="1"/>
    </location>
</feature>
<dbReference type="Pfam" id="PF01323">
    <property type="entry name" value="DSBA"/>
    <property type="match status" value="1"/>
</dbReference>
<feature type="region of interest" description="Disordered" evidence="9">
    <location>
        <begin position="224"/>
        <end position="245"/>
    </location>
</feature>
<dbReference type="GO" id="GO:0004497">
    <property type="term" value="F:monooxygenase activity"/>
    <property type="evidence" value="ECO:0007669"/>
    <property type="project" value="InterPro"/>
</dbReference>
<dbReference type="InterPro" id="IPR023205">
    <property type="entry name" value="DsbA/DsbL"/>
</dbReference>
<evidence type="ECO:0000256" key="10">
    <source>
        <dbReference type="SAM" id="SignalP"/>
    </source>
</evidence>
<dbReference type="InterPro" id="IPR001853">
    <property type="entry name" value="DSBA-like_thioredoxin_dom"/>
</dbReference>
<dbReference type="EMBL" id="CAJPEV010017102">
    <property type="protein sequence ID" value="CAG0907455.1"/>
    <property type="molecule type" value="Genomic_DNA"/>
</dbReference>
<keyword evidence="5 10" id="KW-0732">Signal</keyword>
<evidence type="ECO:0000256" key="7">
    <source>
        <dbReference type="ARBA" id="ARBA00023157"/>
    </source>
</evidence>
<evidence type="ECO:0000256" key="9">
    <source>
        <dbReference type="SAM" id="MobiDB-lite"/>
    </source>
</evidence>
<dbReference type="PROSITE" id="PS00194">
    <property type="entry name" value="THIOREDOXIN_1"/>
    <property type="match status" value="1"/>
</dbReference>
<dbReference type="Gene3D" id="3.40.30.10">
    <property type="entry name" value="Glutaredoxin"/>
    <property type="match status" value="1"/>
</dbReference>
<evidence type="ECO:0000259" key="11">
    <source>
        <dbReference type="PROSITE" id="PS51352"/>
    </source>
</evidence>
<evidence type="ECO:0000256" key="6">
    <source>
        <dbReference type="ARBA" id="ARBA00022764"/>
    </source>
</evidence>
<dbReference type="Gene3D" id="1.20.1260.10">
    <property type="match status" value="1"/>
</dbReference>
<keyword evidence="4" id="KW-1003">Cell membrane</keyword>
<dbReference type="GO" id="GO:0006744">
    <property type="term" value="P:ubiquinone biosynthetic process"/>
    <property type="evidence" value="ECO:0007669"/>
    <property type="project" value="InterPro"/>
</dbReference>
<proteinExistence type="inferred from homology"/>